<evidence type="ECO:0000313" key="5">
    <source>
        <dbReference type="Proteomes" id="UP000325313"/>
    </source>
</evidence>
<proteinExistence type="predicted"/>
<organism evidence="2 4">
    <name type="scientific">Puccinia graminis f. sp. tritici</name>
    <dbReference type="NCBI Taxonomy" id="56615"/>
    <lineage>
        <taxon>Eukaryota</taxon>
        <taxon>Fungi</taxon>
        <taxon>Dikarya</taxon>
        <taxon>Basidiomycota</taxon>
        <taxon>Pucciniomycotina</taxon>
        <taxon>Pucciniomycetes</taxon>
        <taxon>Pucciniales</taxon>
        <taxon>Pucciniaceae</taxon>
        <taxon>Puccinia</taxon>
    </lineage>
</organism>
<feature type="compositionally biased region" description="Basic and acidic residues" evidence="1">
    <location>
        <begin position="38"/>
        <end position="51"/>
    </location>
</feature>
<evidence type="ECO:0000256" key="1">
    <source>
        <dbReference type="SAM" id="MobiDB-lite"/>
    </source>
</evidence>
<feature type="region of interest" description="Disordered" evidence="1">
    <location>
        <begin position="38"/>
        <end position="99"/>
    </location>
</feature>
<evidence type="ECO:0000313" key="4">
    <source>
        <dbReference type="Proteomes" id="UP000324748"/>
    </source>
</evidence>
<name>A0A5B0MLQ2_PUCGR</name>
<dbReference type="AlphaFoldDB" id="A0A5B0MLQ2"/>
<evidence type="ECO:0000313" key="3">
    <source>
        <dbReference type="EMBL" id="KAA1078920.1"/>
    </source>
</evidence>
<dbReference type="Proteomes" id="UP000324748">
    <property type="component" value="Unassembled WGS sequence"/>
</dbReference>
<feature type="compositionally biased region" description="Acidic residues" evidence="1">
    <location>
        <begin position="52"/>
        <end position="63"/>
    </location>
</feature>
<dbReference type="Proteomes" id="UP000325313">
    <property type="component" value="Unassembled WGS sequence"/>
</dbReference>
<evidence type="ECO:0000313" key="2">
    <source>
        <dbReference type="EMBL" id="KAA1076944.1"/>
    </source>
</evidence>
<accession>A0A5B0MLQ2</accession>
<dbReference type="EMBL" id="VDEP01000446">
    <property type="protein sequence ID" value="KAA1078920.1"/>
    <property type="molecule type" value="Genomic_DNA"/>
</dbReference>
<dbReference type="EMBL" id="VSWC01000145">
    <property type="protein sequence ID" value="KAA1076944.1"/>
    <property type="molecule type" value="Genomic_DNA"/>
</dbReference>
<feature type="compositionally biased region" description="Basic and acidic residues" evidence="1">
    <location>
        <begin position="64"/>
        <end position="82"/>
    </location>
</feature>
<reference evidence="4 5" key="1">
    <citation type="submission" date="2019-05" db="EMBL/GenBank/DDBJ databases">
        <title>Emergence of the Ug99 lineage of the wheat stem rust pathogen through somatic hybridization.</title>
        <authorList>
            <person name="Li F."/>
            <person name="Upadhyaya N.M."/>
            <person name="Sperschneider J."/>
            <person name="Matny O."/>
            <person name="Nguyen-Phuc H."/>
            <person name="Mago R."/>
            <person name="Raley C."/>
            <person name="Miller M.E."/>
            <person name="Silverstein K.A.T."/>
            <person name="Henningsen E."/>
            <person name="Hirsch C.D."/>
            <person name="Visser B."/>
            <person name="Pretorius Z.A."/>
            <person name="Steffenson B.J."/>
            <person name="Schwessinger B."/>
            <person name="Dodds P.N."/>
            <person name="Figueroa M."/>
        </authorList>
    </citation>
    <scope>NUCLEOTIDE SEQUENCE [LARGE SCALE GENOMIC DNA]</scope>
    <source>
        <strain evidence="2">21-0</strain>
        <strain evidence="3 5">Ug99</strain>
    </source>
</reference>
<sequence length="99" mass="11270">MTLTSVLLQMDPHTRSARLHHIKREILLQIMSSGDRRKELGEAFPKGRADQEELPDQADEDNSLDGHKDPIWDHNEAIRSLHSDPPVGKNRQEPTASKQ</sequence>
<gene>
    <name evidence="2" type="ORF">PGT21_024789</name>
    <name evidence="3" type="ORF">PGTUg99_021195</name>
</gene>
<protein>
    <submittedName>
        <fullName evidence="2">Uncharacterized protein</fullName>
    </submittedName>
</protein>
<comment type="caution">
    <text evidence="2">The sequence shown here is derived from an EMBL/GenBank/DDBJ whole genome shotgun (WGS) entry which is preliminary data.</text>
</comment>
<keyword evidence="4" id="KW-1185">Reference proteome</keyword>